<organism evidence="11 12">
    <name type="scientific">Nematostella vectensis</name>
    <name type="common">Starlet sea anemone</name>
    <dbReference type="NCBI Taxonomy" id="45351"/>
    <lineage>
        <taxon>Eukaryota</taxon>
        <taxon>Metazoa</taxon>
        <taxon>Cnidaria</taxon>
        <taxon>Anthozoa</taxon>
        <taxon>Hexacorallia</taxon>
        <taxon>Actiniaria</taxon>
        <taxon>Edwardsiidae</taxon>
        <taxon>Nematostella</taxon>
    </lineage>
</organism>
<keyword evidence="2" id="KW-0479">Metal-binding</keyword>
<keyword evidence="8" id="KW-0732">Signal</keyword>
<dbReference type="SUPFAM" id="SSF47473">
    <property type="entry name" value="EF-hand"/>
    <property type="match status" value="1"/>
</dbReference>
<dbReference type="PANTHER" id="PTHR10869:SF246">
    <property type="entry name" value="TRANSMEMBRANE PROLYL 4-HYDROXYLASE"/>
    <property type="match status" value="1"/>
</dbReference>
<dbReference type="InterPro" id="IPR011992">
    <property type="entry name" value="EF-hand-dom_pair"/>
</dbReference>
<reference evidence="11 12" key="1">
    <citation type="journal article" date="2007" name="Science">
        <title>Sea anemone genome reveals ancestral eumetazoan gene repertoire and genomic organization.</title>
        <authorList>
            <person name="Putnam N.H."/>
            <person name="Srivastava M."/>
            <person name="Hellsten U."/>
            <person name="Dirks B."/>
            <person name="Chapman J."/>
            <person name="Salamov A."/>
            <person name="Terry A."/>
            <person name="Shapiro H."/>
            <person name="Lindquist E."/>
            <person name="Kapitonov V.V."/>
            <person name="Jurka J."/>
            <person name="Genikhovich G."/>
            <person name="Grigoriev I.V."/>
            <person name="Lucas S.M."/>
            <person name="Steele R.E."/>
            <person name="Finnerty J.R."/>
            <person name="Technau U."/>
            <person name="Martindale M.Q."/>
            <person name="Rokhsar D.S."/>
        </authorList>
    </citation>
    <scope>NUCLEOTIDE SEQUENCE [LARGE SCALE GENOMIC DNA]</scope>
    <source>
        <strain evidence="12">CH2 X CH6</strain>
    </source>
</reference>
<dbReference type="InParanoid" id="A7SHV8"/>
<evidence type="ECO:0000256" key="5">
    <source>
        <dbReference type="ARBA" id="ARBA00022964"/>
    </source>
</evidence>
<gene>
    <name evidence="11" type="ORF">NEMVEDRAFT_v1g212516</name>
</gene>
<feature type="signal peptide" evidence="8">
    <location>
        <begin position="1"/>
        <end position="25"/>
    </location>
</feature>
<keyword evidence="3" id="KW-0106">Calcium</keyword>
<dbReference type="InterPro" id="IPR002048">
    <property type="entry name" value="EF_hand_dom"/>
</dbReference>
<feature type="chain" id="PRO_5002714401" description="Transmembrane prolyl 4-hydroxylase" evidence="8">
    <location>
        <begin position="26"/>
        <end position="487"/>
    </location>
</feature>
<evidence type="ECO:0000256" key="7">
    <source>
        <dbReference type="ARBA" id="ARBA00023004"/>
    </source>
</evidence>
<dbReference type="PROSITE" id="PS50222">
    <property type="entry name" value="EF_HAND_2"/>
    <property type="match status" value="1"/>
</dbReference>
<dbReference type="GO" id="GO:0004656">
    <property type="term" value="F:procollagen-proline 4-dioxygenase activity"/>
    <property type="evidence" value="ECO:0000318"/>
    <property type="project" value="GO_Central"/>
</dbReference>
<dbReference type="eggNOG" id="KOG1591">
    <property type="taxonomic scope" value="Eukaryota"/>
</dbReference>
<dbReference type="AlphaFoldDB" id="A7SHV8"/>
<dbReference type="Proteomes" id="UP000001593">
    <property type="component" value="Unassembled WGS sequence"/>
</dbReference>
<sequence length="487" mass="55884">MAAREPRSIVTISTIFLQFCVLCTSDLDPRLRIPKCYKQEGGCERAKHEKTFGGPCMVGRAGGVTKLDPVKVGHVEEIDVGDKVVKITTRAMKPPVFEIPNFLSDEECDFFINYAKHKRMMFSEARGGLTLKEQVDVPKIRHGRAKGIVSIFSGWDTNNDGFITVDEVLAFARKYYYMQLKEPELRKLLRRIKAHELDDDVITKEEFEKMDTQAIDDAMLALGLTHPRYRHRLSEQTWINQRLMKRTPILETIQARLIKLTGLTKEIIYGSERIQVVRYTKFGHYHAHYDSETHKRTDVPCCHLMQDPKKLFTYQNPCRICRYLTVLYYLNDVEDGGETAFPVADNYMEMTRGIHDYFNMNENCKTSNLVIKPRRGLAVMWYNHMRDEATGWMGAMDDYSLHGGCEVGRTKGGGGGTTICEMKPRDGWEPWMTIAYMGGARWAVLRGEGVVFSGEKWIANSWITAPYADGAYMGSLWLRNITFIDDI</sequence>
<dbReference type="GO" id="GO:0031418">
    <property type="term" value="F:L-ascorbic acid binding"/>
    <property type="evidence" value="ECO:0007669"/>
    <property type="project" value="UniProtKB-KW"/>
</dbReference>
<evidence type="ECO:0000259" key="9">
    <source>
        <dbReference type="PROSITE" id="PS50222"/>
    </source>
</evidence>
<keyword evidence="7" id="KW-0408">Iron</keyword>
<dbReference type="HOGENOM" id="CLU_560560_0_0_1"/>
<dbReference type="InterPro" id="IPR005123">
    <property type="entry name" value="Oxoglu/Fe-dep_dioxygenase_dom"/>
</dbReference>
<evidence type="ECO:0000256" key="6">
    <source>
        <dbReference type="ARBA" id="ARBA00023002"/>
    </source>
</evidence>
<keyword evidence="5" id="KW-0223">Dioxygenase</keyword>
<evidence type="ECO:0000256" key="3">
    <source>
        <dbReference type="ARBA" id="ARBA00022837"/>
    </source>
</evidence>
<feature type="domain" description="Fe2OG dioxygenase" evidence="10">
    <location>
        <begin position="270"/>
        <end position="455"/>
    </location>
</feature>
<dbReference type="Gene3D" id="2.60.120.620">
    <property type="entry name" value="q2cbj1_9rhob like domain"/>
    <property type="match status" value="1"/>
</dbReference>
<dbReference type="PROSITE" id="PS00018">
    <property type="entry name" value="EF_HAND_1"/>
    <property type="match status" value="1"/>
</dbReference>
<keyword evidence="12" id="KW-1185">Reference proteome</keyword>
<dbReference type="InterPro" id="IPR044862">
    <property type="entry name" value="Pro_4_hyd_alph_FE2OG_OXY"/>
</dbReference>
<keyword evidence="6" id="KW-0560">Oxidoreductase</keyword>
<dbReference type="EMBL" id="DS469663">
    <property type="protein sequence ID" value="EDO36721.1"/>
    <property type="molecule type" value="Genomic_DNA"/>
</dbReference>
<evidence type="ECO:0000256" key="8">
    <source>
        <dbReference type="SAM" id="SignalP"/>
    </source>
</evidence>
<dbReference type="SMART" id="SM00702">
    <property type="entry name" value="P4Hc"/>
    <property type="match status" value="1"/>
</dbReference>
<dbReference type="InterPro" id="IPR006620">
    <property type="entry name" value="Pro_4_hyd_alph"/>
</dbReference>
<dbReference type="OMA" id="FGHYHAH"/>
<dbReference type="PhylomeDB" id="A7SHV8"/>
<dbReference type="GO" id="GO:0005783">
    <property type="term" value="C:endoplasmic reticulum"/>
    <property type="evidence" value="ECO:0000318"/>
    <property type="project" value="GO_Central"/>
</dbReference>
<evidence type="ECO:0000259" key="10">
    <source>
        <dbReference type="PROSITE" id="PS51471"/>
    </source>
</evidence>
<evidence type="ECO:0000256" key="4">
    <source>
        <dbReference type="ARBA" id="ARBA00022896"/>
    </source>
</evidence>
<dbReference type="GO" id="GO:0005506">
    <property type="term" value="F:iron ion binding"/>
    <property type="evidence" value="ECO:0007669"/>
    <property type="project" value="InterPro"/>
</dbReference>
<name>A7SHV8_NEMVE</name>
<protein>
    <recommendedName>
        <fullName evidence="13">Transmembrane prolyl 4-hydroxylase</fullName>
    </recommendedName>
</protein>
<comment type="cofactor">
    <cofactor evidence="1">
        <name>L-ascorbate</name>
        <dbReference type="ChEBI" id="CHEBI:38290"/>
    </cofactor>
</comment>
<keyword evidence="4" id="KW-0847">Vitamin C</keyword>
<evidence type="ECO:0008006" key="13">
    <source>
        <dbReference type="Google" id="ProtNLM"/>
    </source>
</evidence>
<dbReference type="PANTHER" id="PTHR10869">
    <property type="entry name" value="PROLYL 4-HYDROXYLASE ALPHA SUBUNIT"/>
    <property type="match status" value="1"/>
</dbReference>
<dbReference type="InterPro" id="IPR045054">
    <property type="entry name" value="P4HA-like"/>
</dbReference>
<dbReference type="PROSITE" id="PS51471">
    <property type="entry name" value="FE2OG_OXY"/>
    <property type="match status" value="1"/>
</dbReference>
<feature type="domain" description="EF-hand" evidence="9">
    <location>
        <begin position="143"/>
        <end position="178"/>
    </location>
</feature>
<dbReference type="InterPro" id="IPR018247">
    <property type="entry name" value="EF_Hand_1_Ca_BS"/>
</dbReference>
<evidence type="ECO:0000313" key="11">
    <source>
        <dbReference type="EMBL" id="EDO36721.1"/>
    </source>
</evidence>
<dbReference type="Pfam" id="PF13640">
    <property type="entry name" value="2OG-FeII_Oxy_3"/>
    <property type="match status" value="1"/>
</dbReference>
<evidence type="ECO:0000256" key="2">
    <source>
        <dbReference type="ARBA" id="ARBA00022723"/>
    </source>
</evidence>
<dbReference type="GO" id="GO:0005509">
    <property type="term" value="F:calcium ion binding"/>
    <property type="evidence" value="ECO:0007669"/>
    <property type="project" value="InterPro"/>
</dbReference>
<evidence type="ECO:0000313" key="12">
    <source>
        <dbReference type="Proteomes" id="UP000001593"/>
    </source>
</evidence>
<evidence type="ECO:0000256" key="1">
    <source>
        <dbReference type="ARBA" id="ARBA00001961"/>
    </source>
</evidence>
<accession>A7SHV8</accession>
<proteinExistence type="predicted"/>
<dbReference type="Gene3D" id="1.10.238.10">
    <property type="entry name" value="EF-hand"/>
    <property type="match status" value="1"/>
</dbReference>